<dbReference type="InterPro" id="IPR017850">
    <property type="entry name" value="Alkaline_phosphatase_core_sf"/>
</dbReference>
<dbReference type="InterPro" id="IPR000917">
    <property type="entry name" value="Sulfatase_N"/>
</dbReference>
<dbReference type="PROSITE" id="PS51318">
    <property type="entry name" value="TAT"/>
    <property type="match status" value="1"/>
</dbReference>
<evidence type="ECO:0000256" key="3">
    <source>
        <dbReference type="ARBA" id="ARBA00022723"/>
    </source>
</evidence>
<evidence type="ECO:0000313" key="8">
    <source>
        <dbReference type="EMBL" id="GAI80843.1"/>
    </source>
</evidence>
<evidence type="ECO:0000259" key="7">
    <source>
        <dbReference type="Pfam" id="PF00884"/>
    </source>
</evidence>
<comment type="caution">
    <text evidence="8">The sequence shown here is derived from an EMBL/GenBank/DDBJ whole genome shotgun (WGS) entry which is preliminary data.</text>
</comment>
<dbReference type="InterPro" id="IPR006311">
    <property type="entry name" value="TAT_signal"/>
</dbReference>
<proteinExistence type="inferred from homology"/>
<dbReference type="Pfam" id="PF00884">
    <property type="entry name" value="Sulfatase"/>
    <property type="match status" value="1"/>
</dbReference>
<comment type="cofactor">
    <cofactor evidence="1">
        <name>Ca(2+)</name>
        <dbReference type="ChEBI" id="CHEBI:29108"/>
    </cofactor>
</comment>
<evidence type="ECO:0000256" key="5">
    <source>
        <dbReference type="ARBA" id="ARBA00022801"/>
    </source>
</evidence>
<keyword evidence="4" id="KW-0732">Signal</keyword>
<dbReference type="GO" id="GO:0046872">
    <property type="term" value="F:metal ion binding"/>
    <property type="evidence" value="ECO:0007669"/>
    <property type="project" value="UniProtKB-KW"/>
</dbReference>
<dbReference type="InterPro" id="IPR050738">
    <property type="entry name" value="Sulfatase"/>
</dbReference>
<dbReference type="PROSITE" id="PS51257">
    <property type="entry name" value="PROKAR_LIPOPROTEIN"/>
    <property type="match status" value="1"/>
</dbReference>
<dbReference type="SUPFAM" id="SSF53649">
    <property type="entry name" value="Alkaline phosphatase-like"/>
    <property type="match status" value="1"/>
</dbReference>
<dbReference type="PANTHER" id="PTHR42693:SF42">
    <property type="entry name" value="ARYLSULFATASE G"/>
    <property type="match status" value="1"/>
</dbReference>
<dbReference type="PANTHER" id="PTHR42693">
    <property type="entry name" value="ARYLSULFATASE FAMILY MEMBER"/>
    <property type="match status" value="1"/>
</dbReference>
<comment type="similarity">
    <text evidence="2">Belongs to the sulfatase family.</text>
</comment>
<evidence type="ECO:0000256" key="6">
    <source>
        <dbReference type="ARBA" id="ARBA00022837"/>
    </source>
</evidence>
<keyword evidence="5" id="KW-0378">Hydrolase</keyword>
<reference evidence="8" key="1">
    <citation type="journal article" date="2014" name="Front. Microbiol.">
        <title>High frequency of phylogenetically diverse reductive dehalogenase-homologous genes in deep subseafloor sedimentary metagenomes.</title>
        <authorList>
            <person name="Kawai M."/>
            <person name="Futagami T."/>
            <person name="Toyoda A."/>
            <person name="Takaki Y."/>
            <person name="Nishi S."/>
            <person name="Hori S."/>
            <person name="Arai W."/>
            <person name="Tsubouchi T."/>
            <person name="Morono Y."/>
            <person name="Uchiyama I."/>
            <person name="Ito T."/>
            <person name="Fujiyama A."/>
            <person name="Inagaki F."/>
            <person name="Takami H."/>
        </authorList>
    </citation>
    <scope>NUCLEOTIDE SEQUENCE</scope>
    <source>
        <strain evidence="8">Expedition CK06-06</strain>
    </source>
</reference>
<dbReference type="Gene3D" id="3.40.720.10">
    <property type="entry name" value="Alkaline Phosphatase, subunit A"/>
    <property type="match status" value="1"/>
</dbReference>
<protein>
    <recommendedName>
        <fullName evidence="7">Sulfatase N-terminal domain-containing protein</fullName>
    </recommendedName>
</protein>
<dbReference type="InterPro" id="IPR019546">
    <property type="entry name" value="TAT_signal_bac_arc"/>
</dbReference>
<organism evidence="8">
    <name type="scientific">marine sediment metagenome</name>
    <dbReference type="NCBI Taxonomy" id="412755"/>
    <lineage>
        <taxon>unclassified sequences</taxon>
        <taxon>metagenomes</taxon>
        <taxon>ecological metagenomes</taxon>
    </lineage>
</organism>
<evidence type="ECO:0000256" key="4">
    <source>
        <dbReference type="ARBA" id="ARBA00022729"/>
    </source>
</evidence>
<gene>
    <name evidence="8" type="ORF">S12H4_14263</name>
</gene>
<name>X1RJN2_9ZZZZ</name>
<accession>X1RJN2</accession>
<dbReference type="NCBIfam" id="TIGR01409">
    <property type="entry name" value="TAT_signal_seq"/>
    <property type="match status" value="1"/>
</dbReference>
<dbReference type="AlphaFoldDB" id="X1RJN2"/>
<keyword evidence="6" id="KW-0106">Calcium</keyword>
<dbReference type="GO" id="GO:0004065">
    <property type="term" value="F:arylsulfatase activity"/>
    <property type="evidence" value="ECO:0007669"/>
    <property type="project" value="TreeGrafter"/>
</dbReference>
<feature type="domain" description="Sulfatase N-terminal" evidence="7">
    <location>
        <begin position="44"/>
        <end position="90"/>
    </location>
</feature>
<evidence type="ECO:0000256" key="2">
    <source>
        <dbReference type="ARBA" id="ARBA00008779"/>
    </source>
</evidence>
<sequence>MADKSLSRRDFVKMLGTGAVWLGLSGCASQAGPEKVARQGAKMPNFVFFLVDDMGWKDAVCYGSSFYETPNIDRLARGGMRFTDAYAACPV</sequence>
<evidence type="ECO:0000256" key="1">
    <source>
        <dbReference type="ARBA" id="ARBA00001913"/>
    </source>
</evidence>
<feature type="non-terminal residue" evidence="8">
    <location>
        <position position="91"/>
    </location>
</feature>
<keyword evidence="3" id="KW-0479">Metal-binding</keyword>
<dbReference type="EMBL" id="BARW01006796">
    <property type="protein sequence ID" value="GAI80843.1"/>
    <property type="molecule type" value="Genomic_DNA"/>
</dbReference>